<name>A0ABX1VB92_9PLAN</name>
<dbReference type="RefSeq" id="WP_171184041.1">
    <property type="nucleotide sequence ID" value="NZ_WTPX01000016.1"/>
</dbReference>
<keyword evidence="3" id="KW-1185">Reference proteome</keyword>
<evidence type="ECO:0000313" key="2">
    <source>
        <dbReference type="EMBL" id="NNJ24755.1"/>
    </source>
</evidence>
<reference evidence="2 3" key="1">
    <citation type="journal article" date="2020" name="Syst. Appl. Microbiol.">
        <title>Alienimonas chondri sp. nov., a novel planctomycete isolated from the biofilm of the red alga Chondrus crispus.</title>
        <authorList>
            <person name="Vitorino I."/>
            <person name="Albuquerque L."/>
            <person name="Wiegand S."/>
            <person name="Kallscheuer N."/>
            <person name="da Costa M.S."/>
            <person name="Lobo-da-Cunha A."/>
            <person name="Jogler C."/>
            <person name="Lage O.M."/>
        </authorList>
    </citation>
    <scope>NUCLEOTIDE SEQUENCE [LARGE SCALE GENOMIC DNA]</scope>
    <source>
        <strain evidence="2 3">LzC2</strain>
    </source>
</reference>
<keyword evidence="1" id="KW-1133">Transmembrane helix</keyword>
<keyword evidence="1" id="KW-0472">Membrane</keyword>
<accession>A0ABX1VB92</accession>
<dbReference type="Proteomes" id="UP000609651">
    <property type="component" value="Unassembled WGS sequence"/>
</dbReference>
<organism evidence="2 3">
    <name type="scientific">Alienimonas chondri</name>
    <dbReference type="NCBI Taxonomy" id="2681879"/>
    <lineage>
        <taxon>Bacteria</taxon>
        <taxon>Pseudomonadati</taxon>
        <taxon>Planctomycetota</taxon>
        <taxon>Planctomycetia</taxon>
        <taxon>Planctomycetales</taxon>
        <taxon>Planctomycetaceae</taxon>
        <taxon>Alienimonas</taxon>
    </lineage>
</organism>
<keyword evidence="1" id="KW-0812">Transmembrane</keyword>
<comment type="caution">
    <text evidence="2">The sequence shown here is derived from an EMBL/GenBank/DDBJ whole genome shotgun (WGS) entry which is preliminary data.</text>
</comment>
<gene>
    <name evidence="2" type="ORF">LzC2_08150</name>
</gene>
<evidence type="ECO:0000313" key="3">
    <source>
        <dbReference type="Proteomes" id="UP000609651"/>
    </source>
</evidence>
<feature type="transmembrane region" description="Helical" evidence="1">
    <location>
        <begin position="12"/>
        <end position="33"/>
    </location>
</feature>
<evidence type="ECO:0000256" key="1">
    <source>
        <dbReference type="SAM" id="Phobius"/>
    </source>
</evidence>
<proteinExistence type="predicted"/>
<feature type="transmembrane region" description="Helical" evidence="1">
    <location>
        <begin position="84"/>
        <end position="102"/>
    </location>
</feature>
<dbReference type="EMBL" id="WTPX01000016">
    <property type="protein sequence ID" value="NNJ24755.1"/>
    <property type="molecule type" value="Genomic_DNA"/>
</dbReference>
<feature type="transmembrane region" description="Helical" evidence="1">
    <location>
        <begin position="45"/>
        <end position="63"/>
    </location>
</feature>
<protein>
    <submittedName>
        <fullName evidence="2">Uncharacterized protein</fullName>
    </submittedName>
</protein>
<sequence length="103" mass="10950">MKQRPHNLQASRAGAVLGGVLGFAPALITAFLFFPDEVPDSWWEALMACVLVGGFGGAFLGLMGGQVGRWIRDRRAGSWSDYRASLAGGYVAGFVGGLCMFVH</sequence>